<sequence length="474" mass="52647">MEKLYEAQLHPNMTCLKNLDNLLRCPICFEFLSIPMMTKCSHNFCSLCIRRSLSNKLLCPVCNSITTEQDLRNNRILEDLITQFQIARQQMSKAHFDSPPISPKTPTSTIKCKTPRIPAGSKEGSILYHFAQTGSRSSSTAFTTEAVPAERPTPLGKRQSCTLLHSQTVKKGSRHALNMHSNLQASVKEEPVDLDISTGLVSLANSPSTSQDVKPVVKVECPVCSVGISQQFINKHLDNCLSRGEKNGSLRSSQGSKRKPMGKLVYTLLSMKELKRRLKECHLSVQGNRDQLVKRHQDFVHIYNAQCDALKPLSAEDIAKEVEANEKVKNQLQGTTKRDLVFYKNQSAAEIDELHSTYIKQNKSEFSQLIAQVRDRLETAKKIKHEMVDSRGEEGQGVFSSSTEAAVHEQSNPIPSEPGAYQLLMSTPGTELAKEQEKVYHEDVIARSPSPEISTSPCSISSSISDVFADGCSV</sequence>
<keyword evidence="2" id="KW-1185">Reference proteome</keyword>
<proteinExistence type="predicted"/>
<evidence type="ECO:0000313" key="2">
    <source>
        <dbReference type="Proteomes" id="UP001157502"/>
    </source>
</evidence>
<name>A0ACC2G6D1_DALPE</name>
<protein>
    <submittedName>
        <fullName evidence="1">Uncharacterized protein</fullName>
    </submittedName>
</protein>
<organism evidence="1 2">
    <name type="scientific">Dallia pectoralis</name>
    <name type="common">Alaska blackfish</name>
    <dbReference type="NCBI Taxonomy" id="75939"/>
    <lineage>
        <taxon>Eukaryota</taxon>
        <taxon>Metazoa</taxon>
        <taxon>Chordata</taxon>
        <taxon>Craniata</taxon>
        <taxon>Vertebrata</taxon>
        <taxon>Euteleostomi</taxon>
        <taxon>Actinopterygii</taxon>
        <taxon>Neopterygii</taxon>
        <taxon>Teleostei</taxon>
        <taxon>Protacanthopterygii</taxon>
        <taxon>Esociformes</taxon>
        <taxon>Umbridae</taxon>
        <taxon>Dallia</taxon>
    </lineage>
</organism>
<gene>
    <name evidence="1" type="ORF">DPEC_G00213050</name>
</gene>
<accession>A0ACC2G6D1</accession>
<reference evidence="1" key="1">
    <citation type="submission" date="2021-05" db="EMBL/GenBank/DDBJ databases">
        <authorList>
            <person name="Pan Q."/>
            <person name="Jouanno E."/>
            <person name="Zahm M."/>
            <person name="Klopp C."/>
            <person name="Cabau C."/>
            <person name="Louis A."/>
            <person name="Berthelot C."/>
            <person name="Parey E."/>
            <person name="Roest Crollius H."/>
            <person name="Montfort J."/>
            <person name="Robinson-Rechavi M."/>
            <person name="Bouchez O."/>
            <person name="Lampietro C."/>
            <person name="Lopez Roques C."/>
            <person name="Donnadieu C."/>
            <person name="Postlethwait J."/>
            <person name="Bobe J."/>
            <person name="Dillon D."/>
            <person name="Chandos A."/>
            <person name="von Hippel F."/>
            <person name="Guiguen Y."/>
        </authorList>
    </citation>
    <scope>NUCLEOTIDE SEQUENCE</scope>
    <source>
        <strain evidence="1">YG-Jan2019</strain>
    </source>
</reference>
<comment type="caution">
    <text evidence="1">The sequence shown here is derived from an EMBL/GenBank/DDBJ whole genome shotgun (WGS) entry which is preliminary data.</text>
</comment>
<dbReference type="Proteomes" id="UP001157502">
    <property type="component" value="Chromosome 17"/>
</dbReference>
<evidence type="ECO:0000313" key="1">
    <source>
        <dbReference type="EMBL" id="KAJ7999207.1"/>
    </source>
</evidence>
<dbReference type="EMBL" id="CM055744">
    <property type="protein sequence ID" value="KAJ7999207.1"/>
    <property type="molecule type" value="Genomic_DNA"/>
</dbReference>